<comment type="subcellular location">
    <subcellularLocation>
        <location evidence="1">Vacuole membrane</location>
        <topology evidence="1">Multi-pass membrane protein</topology>
    </subcellularLocation>
</comment>
<evidence type="ECO:0000256" key="8">
    <source>
        <dbReference type="ARBA" id="ARBA00022989"/>
    </source>
</evidence>
<feature type="region of interest" description="Disordered" evidence="13">
    <location>
        <begin position="327"/>
        <end position="366"/>
    </location>
</feature>
<dbReference type="PROSITE" id="PS00217">
    <property type="entry name" value="SUGAR_TRANSPORT_2"/>
    <property type="match status" value="1"/>
</dbReference>
<dbReference type="FunFam" id="1.20.1250.20:FF:000103">
    <property type="entry name" value="monosaccharide-sensing protein 2"/>
    <property type="match status" value="1"/>
</dbReference>
<feature type="transmembrane region" description="Helical" evidence="14">
    <location>
        <begin position="134"/>
        <end position="158"/>
    </location>
</feature>
<feature type="compositionally biased region" description="Basic and acidic residues" evidence="13">
    <location>
        <begin position="327"/>
        <end position="342"/>
    </location>
</feature>
<feature type="transmembrane region" description="Helical" evidence="14">
    <location>
        <begin position="44"/>
        <end position="64"/>
    </location>
</feature>
<feature type="transmembrane region" description="Helical" evidence="14">
    <location>
        <begin position="661"/>
        <end position="684"/>
    </location>
</feature>
<dbReference type="Proteomes" id="UP001229421">
    <property type="component" value="Unassembled WGS sequence"/>
</dbReference>
<evidence type="ECO:0000256" key="12">
    <source>
        <dbReference type="ARBA" id="ARBA00051074"/>
    </source>
</evidence>
<feature type="transmembrane region" description="Helical" evidence="14">
    <location>
        <begin position="539"/>
        <end position="561"/>
    </location>
</feature>
<accession>A0AAD8NWP1</accession>
<feature type="transmembrane region" description="Helical" evidence="14">
    <location>
        <begin position="596"/>
        <end position="620"/>
    </location>
</feature>
<feature type="transmembrane region" description="Helical" evidence="14">
    <location>
        <begin position="568"/>
        <end position="590"/>
    </location>
</feature>
<evidence type="ECO:0000256" key="6">
    <source>
        <dbReference type="ARBA" id="ARBA00022597"/>
    </source>
</evidence>
<evidence type="ECO:0000256" key="4">
    <source>
        <dbReference type="ARBA" id="ARBA00022553"/>
    </source>
</evidence>
<dbReference type="SUPFAM" id="SSF103473">
    <property type="entry name" value="MFS general substrate transporter"/>
    <property type="match status" value="1"/>
</dbReference>
<dbReference type="InterPro" id="IPR020846">
    <property type="entry name" value="MFS_dom"/>
</dbReference>
<dbReference type="PROSITE" id="PS50850">
    <property type="entry name" value="MFS"/>
    <property type="match status" value="1"/>
</dbReference>
<dbReference type="GO" id="GO:0022857">
    <property type="term" value="F:transmembrane transporter activity"/>
    <property type="evidence" value="ECO:0007669"/>
    <property type="project" value="InterPro"/>
</dbReference>
<evidence type="ECO:0000256" key="7">
    <source>
        <dbReference type="ARBA" id="ARBA00022692"/>
    </source>
</evidence>
<feature type="transmembrane region" description="Helical" evidence="14">
    <location>
        <begin position="102"/>
        <end position="122"/>
    </location>
</feature>
<keyword evidence="4" id="KW-0597">Phosphoprotein</keyword>
<feature type="transmembrane region" description="Helical" evidence="14">
    <location>
        <begin position="76"/>
        <end position="96"/>
    </location>
</feature>
<feature type="domain" description="Major facilitator superfamily (MFS) profile" evidence="15">
    <location>
        <begin position="8"/>
        <end position="690"/>
    </location>
</feature>
<keyword evidence="8 14" id="KW-1133">Transmembrane helix</keyword>
<dbReference type="Pfam" id="PF00083">
    <property type="entry name" value="Sugar_tr"/>
    <property type="match status" value="2"/>
</dbReference>
<evidence type="ECO:0000256" key="5">
    <source>
        <dbReference type="ARBA" id="ARBA00022554"/>
    </source>
</evidence>
<evidence type="ECO:0000259" key="15">
    <source>
        <dbReference type="PROSITE" id="PS50850"/>
    </source>
</evidence>
<gene>
    <name evidence="16" type="ORF">QVD17_18814</name>
</gene>
<comment type="similarity">
    <text evidence="10">Belongs to the major facilitator superfamily. Phosphate:H(+) symporter (TC 2.A.1.9) family.</text>
</comment>
<dbReference type="GO" id="GO:0009705">
    <property type="term" value="C:plant-type vacuole membrane"/>
    <property type="evidence" value="ECO:0007669"/>
    <property type="project" value="UniProtKB-ARBA"/>
</dbReference>
<dbReference type="InterPro" id="IPR050814">
    <property type="entry name" value="Myo-inositol_Transporter"/>
</dbReference>
<evidence type="ECO:0000256" key="3">
    <source>
        <dbReference type="ARBA" id="ARBA00022448"/>
    </source>
</evidence>
<name>A0AAD8NWP1_TARER</name>
<evidence type="ECO:0000256" key="2">
    <source>
        <dbReference type="ARBA" id="ARBA00010992"/>
    </source>
</evidence>
<evidence type="ECO:0000313" key="16">
    <source>
        <dbReference type="EMBL" id="KAK1423511.1"/>
    </source>
</evidence>
<keyword evidence="17" id="KW-1185">Reference proteome</keyword>
<feature type="transmembrane region" description="Helical" evidence="14">
    <location>
        <begin position="632"/>
        <end position="655"/>
    </location>
</feature>
<comment type="caution">
    <text evidence="16">The sequence shown here is derived from an EMBL/GenBank/DDBJ whole genome shotgun (WGS) entry which is preliminary data.</text>
</comment>
<keyword evidence="7 14" id="KW-0812">Transmembrane</keyword>
<dbReference type="InterPro" id="IPR003663">
    <property type="entry name" value="Sugar/inositol_transpt"/>
</dbReference>
<dbReference type="InterPro" id="IPR005829">
    <property type="entry name" value="Sugar_transporter_CS"/>
</dbReference>
<comment type="catalytic activity">
    <reaction evidence="11">
        <text>D-glucose(out) + H(+)(in) = D-glucose(in) + H(+)(out)</text>
        <dbReference type="Rhea" id="RHEA:73203"/>
        <dbReference type="ChEBI" id="CHEBI:4167"/>
        <dbReference type="ChEBI" id="CHEBI:15378"/>
    </reaction>
    <physiologicalReaction direction="left-to-right" evidence="11">
        <dbReference type="Rhea" id="RHEA:73204"/>
    </physiologicalReaction>
</comment>
<dbReference type="FunFam" id="1.20.1250.20:FF:000108">
    <property type="entry name" value="Monosaccharide-sensing protein 2"/>
    <property type="match status" value="1"/>
</dbReference>
<evidence type="ECO:0000256" key="10">
    <source>
        <dbReference type="ARBA" id="ARBA00044504"/>
    </source>
</evidence>
<dbReference type="PANTHER" id="PTHR48020">
    <property type="entry name" value="PROTON MYO-INOSITOL COTRANSPORTER"/>
    <property type="match status" value="1"/>
</dbReference>
<organism evidence="16 17">
    <name type="scientific">Tagetes erecta</name>
    <name type="common">African marigold</name>
    <dbReference type="NCBI Taxonomy" id="13708"/>
    <lineage>
        <taxon>Eukaryota</taxon>
        <taxon>Viridiplantae</taxon>
        <taxon>Streptophyta</taxon>
        <taxon>Embryophyta</taxon>
        <taxon>Tracheophyta</taxon>
        <taxon>Spermatophyta</taxon>
        <taxon>Magnoliopsida</taxon>
        <taxon>eudicotyledons</taxon>
        <taxon>Gunneridae</taxon>
        <taxon>Pentapetalae</taxon>
        <taxon>asterids</taxon>
        <taxon>campanulids</taxon>
        <taxon>Asterales</taxon>
        <taxon>Asteraceae</taxon>
        <taxon>Asteroideae</taxon>
        <taxon>Heliantheae alliance</taxon>
        <taxon>Tageteae</taxon>
        <taxon>Tagetes</taxon>
    </lineage>
</organism>
<comment type="similarity">
    <text evidence="2">Belongs to the major facilitator superfamily. Sugar transporter (TC 2.A.1.1) family.</text>
</comment>
<evidence type="ECO:0000256" key="13">
    <source>
        <dbReference type="SAM" id="MobiDB-lite"/>
    </source>
</evidence>
<dbReference type="Gene3D" id="1.20.1250.20">
    <property type="entry name" value="MFS general substrate transporter like domains"/>
    <property type="match status" value="2"/>
</dbReference>
<evidence type="ECO:0000313" key="17">
    <source>
        <dbReference type="Proteomes" id="UP001229421"/>
    </source>
</evidence>
<dbReference type="PROSITE" id="PS00216">
    <property type="entry name" value="SUGAR_TRANSPORT_1"/>
    <property type="match status" value="1"/>
</dbReference>
<dbReference type="PRINTS" id="PR00171">
    <property type="entry name" value="SUGRTRNSPORT"/>
</dbReference>
<dbReference type="InterPro" id="IPR036259">
    <property type="entry name" value="MFS_trans_sf"/>
</dbReference>
<reference evidence="16" key="1">
    <citation type="journal article" date="2023" name="bioRxiv">
        <title>Improved chromosome-level genome assembly for marigold (Tagetes erecta).</title>
        <authorList>
            <person name="Jiang F."/>
            <person name="Yuan L."/>
            <person name="Wang S."/>
            <person name="Wang H."/>
            <person name="Xu D."/>
            <person name="Wang A."/>
            <person name="Fan W."/>
        </authorList>
    </citation>
    <scope>NUCLEOTIDE SEQUENCE</scope>
    <source>
        <strain evidence="16">WSJ</strain>
        <tissue evidence="16">Leaf</tissue>
    </source>
</reference>
<keyword evidence="6" id="KW-0762">Sugar transport</keyword>
<keyword evidence="5" id="KW-0926">Vacuole</keyword>
<evidence type="ECO:0000256" key="9">
    <source>
        <dbReference type="ARBA" id="ARBA00023136"/>
    </source>
</evidence>
<dbReference type="InterPro" id="IPR005828">
    <property type="entry name" value="MFS_sugar_transport-like"/>
</dbReference>
<dbReference type="PANTHER" id="PTHR48020:SF35">
    <property type="entry name" value="SUGAR TRANSPORTER"/>
    <property type="match status" value="1"/>
</dbReference>
<sequence length="711" mass="76630">MSRGAVFVAFAAAIGNLLQGWDNATIAGAVLYIKKEFHLETQPTIEGLIVAMSLIGATVITTFSGSVSDVVGRRPMLIVSSMFYFISGLVMCWSPNVYVLLVARLLDGFGIGLAVTLVPLYISETAPSDIRGLLNTLPQFTGSIGMCLAYTMVFFMSLNANASWRLMLGVLSLPSVAYFILTVFYLPESPRWLVSKGKMSEAKMVLQALRGKEDVSGEMALLVEGLEVGGETSVEEYVINADNELSEDHVEDKDEIKLYGPDQGQSWVAKPVRGQSSLFMASRQGSMVSQMVNPMVTLFGSVHEKQTETGSMIFPNFGSMFQAEQHKPENWDVESNHEKGNLSDDETDDNNLKSPLLSRNSTGMDKDMIAPISRSSMLNMGQPSETTSAMGIGGGWQLAYRKTEDGKKAGGLQRIYLHQESGVESRRGSIASLPVVGDGEAVRASALVSRSVLCLDDTTGQNPIQAGVIKPPPTTKKGTSWSDLAEPGVKQALIVGVGIQILQQFSGINGVLYYTPQILEQAGVGLLLSNMGIGSESASFLISGVTTLLMLPSIGVAMRLIDVAGRRMLLLATLPILLASLIVLVLSNIIPLDSVTHAVISTISVVVYFCTFVMGFGPIPNTLCSEIFPTRVRGLCIAICALTFWIGDIIVTYTLPMLLTTIGLAGAFGIYAVVCTISWFFVYFRVPETKGMPLEVITEFFAMGAANKKTN</sequence>
<keyword evidence="9 14" id="KW-0472">Membrane</keyword>
<keyword evidence="3" id="KW-0813">Transport</keyword>
<dbReference type="EMBL" id="JAUHHV010000005">
    <property type="protein sequence ID" value="KAK1423511.1"/>
    <property type="molecule type" value="Genomic_DNA"/>
</dbReference>
<comment type="catalytic activity">
    <reaction evidence="12">
        <text>sucrose(out) + H(+)(in) = sucrose(in) + H(+)(out)</text>
        <dbReference type="Rhea" id="RHEA:73211"/>
        <dbReference type="ChEBI" id="CHEBI:15378"/>
        <dbReference type="ChEBI" id="CHEBI:17992"/>
    </reaction>
    <physiologicalReaction direction="left-to-right" evidence="12">
        <dbReference type="Rhea" id="RHEA:73212"/>
    </physiologicalReaction>
</comment>
<feature type="transmembrane region" description="Helical" evidence="14">
    <location>
        <begin position="164"/>
        <end position="186"/>
    </location>
</feature>
<proteinExistence type="inferred from homology"/>
<evidence type="ECO:0000256" key="14">
    <source>
        <dbReference type="SAM" id="Phobius"/>
    </source>
</evidence>
<protein>
    <recommendedName>
        <fullName evidence="15">Major facilitator superfamily (MFS) profile domain-containing protein</fullName>
    </recommendedName>
</protein>
<evidence type="ECO:0000256" key="1">
    <source>
        <dbReference type="ARBA" id="ARBA00004128"/>
    </source>
</evidence>
<evidence type="ECO:0000256" key="11">
    <source>
        <dbReference type="ARBA" id="ARBA00050663"/>
    </source>
</evidence>
<dbReference type="AlphaFoldDB" id="A0AAD8NWP1"/>